<gene>
    <name evidence="3" type="ORF">V6N11_030758</name>
</gene>
<accession>A0ABR2NBM1</accession>
<keyword evidence="2" id="KW-1133">Transmembrane helix</keyword>
<keyword evidence="2" id="KW-0472">Membrane</keyword>
<reference evidence="3 4" key="1">
    <citation type="journal article" date="2024" name="G3 (Bethesda)">
        <title>Genome assembly of Hibiscus sabdariffa L. provides insights into metabolisms of medicinal natural products.</title>
        <authorList>
            <person name="Kim T."/>
        </authorList>
    </citation>
    <scope>NUCLEOTIDE SEQUENCE [LARGE SCALE GENOMIC DNA]</scope>
    <source>
        <strain evidence="3">TK-2024</strain>
        <tissue evidence="3">Old leaves</tissue>
    </source>
</reference>
<feature type="compositionally biased region" description="Polar residues" evidence="1">
    <location>
        <begin position="15"/>
        <end position="33"/>
    </location>
</feature>
<proteinExistence type="predicted"/>
<evidence type="ECO:0000313" key="4">
    <source>
        <dbReference type="Proteomes" id="UP001396334"/>
    </source>
</evidence>
<name>A0ABR2NBM1_9ROSI</name>
<protein>
    <submittedName>
        <fullName evidence="3">Uncharacterized protein</fullName>
    </submittedName>
</protein>
<evidence type="ECO:0000313" key="3">
    <source>
        <dbReference type="EMBL" id="KAK8973568.1"/>
    </source>
</evidence>
<comment type="caution">
    <text evidence="3">The sequence shown here is derived from an EMBL/GenBank/DDBJ whole genome shotgun (WGS) entry which is preliminary data.</text>
</comment>
<evidence type="ECO:0000256" key="2">
    <source>
        <dbReference type="SAM" id="Phobius"/>
    </source>
</evidence>
<organism evidence="3 4">
    <name type="scientific">Hibiscus sabdariffa</name>
    <name type="common">roselle</name>
    <dbReference type="NCBI Taxonomy" id="183260"/>
    <lineage>
        <taxon>Eukaryota</taxon>
        <taxon>Viridiplantae</taxon>
        <taxon>Streptophyta</taxon>
        <taxon>Embryophyta</taxon>
        <taxon>Tracheophyta</taxon>
        <taxon>Spermatophyta</taxon>
        <taxon>Magnoliopsida</taxon>
        <taxon>eudicotyledons</taxon>
        <taxon>Gunneridae</taxon>
        <taxon>Pentapetalae</taxon>
        <taxon>rosids</taxon>
        <taxon>malvids</taxon>
        <taxon>Malvales</taxon>
        <taxon>Malvaceae</taxon>
        <taxon>Malvoideae</taxon>
        <taxon>Hibiscus</taxon>
    </lineage>
</organism>
<feature type="transmembrane region" description="Helical" evidence="2">
    <location>
        <begin position="68"/>
        <end position="92"/>
    </location>
</feature>
<keyword evidence="4" id="KW-1185">Reference proteome</keyword>
<feature type="region of interest" description="Disordered" evidence="1">
    <location>
        <begin position="14"/>
        <end position="33"/>
    </location>
</feature>
<keyword evidence="2" id="KW-0812">Transmembrane</keyword>
<dbReference type="Proteomes" id="UP001396334">
    <property type="component" value="Unassembled WGS sequence"/>
</dbReference>
<evidence type="ECO:0000256" key="1">
    <source>
        <dbReference type="SAM" id="MobiDB-lite"/>
    </source>
</evidence>
<dbReference type="EMBL" id="JBBPBN010000183">
    <property type="protein sequence ID" value="KAK8973568.1"/>
    <property type="molecule type" value="Genomic_DNA"/>
</dbReference>
<sequence>MDFLYEALLRIPPEHSSSATSPAESVDTSQGLHSVDSSVHPILDTEAPQRMFLKKMSWLKSMSLKMPFLFYQINIMVLLCLMIMLSNTTFLMRELLCVIRKNPAMIN</sequence>